<dbReference type="EMBL" id="JAYMRU010000032">
    <property type="protein sequence ID" value="MEM5404657.1"/>
    <property type="molecule type" value="Genomic_DNA"/>
</dbReference>
<proteinExistence type="predicted"/>
<protein>
    <submittedName>
        <fullName evidence="1">Na/Pi symporter</fullName>
    </submittedName>
</protein>
<evidence type="ECO:0000313" key="1">
    <source>
        <dbReference type="EMBL" id="MEM5404657.1"/>
    </source>
</evidence>
<keyword evidence="2" id="KW-1185">Reference proteome</keyword>
<name>A0ACC6RSV0_9BURK</name>
<comment type="caution">
    <text evidence="1">The sequence shown here is derived from an EMBL/GenBank/DDBJ whole genome shotgun (WGS) entry which is preliminary data.</text>
</comment>
<gene>
    <name evidence="1" type="ORF">VSR83_32325</name>
</gene>
<reference evidence="1" key="1">
    <citation type="submission" date="2024-01" db="EMBL/GenBank/DDBJ databases">
        <title>The diversity of rhizobia nodulating Mimosa spp. in eleven states of Brazil covering several biomes is determined by host plant, location, and edaphic factors.</title>
        <authorList>
            <person name="Rouws L."/>
            <person name="Barauna A."/>
            <person name="Beukes C."/>
            <person name="De Faria S.M."/>
            <person name="Gross E."/>
            <person name="Dos Reis Junior F.B."/>
            <person name="Simon M."/>
            <person name="Maluk M."/>
            <person name="Odee D.W."/>
            <person name="Kenicer G."/>
            <person name="Young J.P.W."/>
            <person name="Reis V.M."/>
            <person name="Zilli J."/>
            <person name="James E.K."/>
        </authorList>
    </citation>
    <scope>NUCLEOTIDE SEQUENCE</scope>
    <source>
        <strain evidence="1">JPY452</strain>
    </source>
</reference>
<evidence type="ECO:0000313" key="2">
    <source>
        <dbReference type="Proteomes" id="UP001392318"/>
    </source>
</evidence>
<dbReference type="Proteomes" id="UP001392318">
    <property type="component" value="Unassembled WGS sequence"/>
</dbReference>
<accession>A0ACC6RSV0</accession>
<organism evidence="1 2">
    <name type="scientific">Paraburkholderia unamae</name>
    <dbReference type="NCBI Taxonomy" id="219649"/>
    <lineage>
        <taxon>Bacteria</taxon>
        <taxon>Pseudomonadati</taxon>
        <taxon>Pseudomonadota</taxon>
        <taxon>Betaproteobacteria</taxon>
        <taxon>Burkholderiales</taxon>
        <taxon>Burkholderiaceae</taxon>
        <taxon>Paraburkholderia</taxon>
    </lineage>
</organism>
<sequence length="343" mass="35752">MPTTFTLIDLAGSIALLLLGTQMAQTGMQRAFGAGLQSLLARSLHDRGRAFIAGMGSAAVLQSGSATGSMTTGLAAEGRVNLVPALAVMLGTNVGATLIVQVLSFDVAAVSPALILVGVLMFRRTSNTRAHDLGRAFIGLGLMLFALHELLDLMTDYEDAPSLRVLLGAASTVPLVDVLLAASLSWAADSNVAAVLLVASLCARNVVPPDTAFALVLGANLGAAIKPVLESAVPDDPASRRLPVGNLLILLIGATLVLGALGPIGRFMVSMDADNGRVVADFHTLFNVVLAVLFLPLLSPYANLLGHLMPALIKVTRGRTARPYLRRTSNVRRECAGRQGQYS</sequence>